<evidence type="ECO:0000256" key="2">
    <source>
        <dbReference type="SAM" id="SignalP"/>
    </source>
</evidence>
<evidence type="ECO:0000256" key="1">
    <source>
        <dbReference type="SAM" id="MobiDB-lite"/>
    </source>
</evidence>
<gene>
    <name evidence="3" type="ORF">KP509_20G056600</name>
</gene>
<proteinExistence type="predicted"/>
<comment type="caution">
    <text evidence="3">The sequence shown here is derived from an EMBL/GenBank/DDBJ whole genome shotgun (WGS) entry which is preliminary data.</text>
</comment>
<keyword evidence="2" id="KW-0732">Signal</keyword>
<feature type="compositionally biased region" description="Basic and acidic residues" evidence="1">
    <location>
        <begin position="83"/>
        <end position="95"/>
    </location>
</feature>
<organism evidence="3 4">
    <name type="scientific">Ceratopteris richardii</name>
    <name type="common">Triangle waterfern</name>
    <dbReference type="NCBI Taxonomy" id="49495"/>
    <lineage>
        <taxon>Eukaryota</taxon>
        <taxon>Viridiplantae</taxon>
        <taxon>Streptophyta</taxon>
        <taxon>Embryophyta</taxon>
        <taxon>Tracheophyta</taxon>
        <taxon>Polypodiopsida</taxon>
        <taxon>Polypodiidae</taxon>
        <taxon>Polypodiales</taxon>
        <taxon>Pteridineae</taxon>
        <taxon>Pteridaceae</taxon>
        <taxon>Parkerioideae</taxon>
        <taxon>Ceratopteris</taxon>
    </lineage>
</organism>
<protein>
    <submittedName>
        <fullName evidence="3">Uncharacterized protein</fullName>
    </submittedName>
</protein>
<reference evidence="3" key="1">
    <citation type="submission" date="2021-08" db="EMBL/GenBank/DDBJ databases">
        <title>WGS assembly of Ceratopteris richardii.</title>
        <authorList>
            <person name="Marchant D.B."/>
            <person name="Chen G."/>
            <person name="Jenkins J."/>
            <person name="Shu S."/>
            <person name="Leebens-Mack J."/>
            <person name="Grimwood J."/>
            <person name="Schmutz J."/>
            <person name="Soltis P."/>
            <person name="Soltis D."/>
            <person name="Chen Z.-H."/>
        </authorList>
    </citation>
    <scope>NUCLEOTIDE SEQUENCE</scope>
    <source>
        <strain evidence="3">Whitten #5841</strain>
        <tissue evidence="3">Leaf</tissue>
    </source>
</reference>
<keyword evidence="4" id="KW-1185">Reference proteome</keyword>
<evidence type="ECO:0000313" key="3">
    <source>
        <dbReference type="EMBL" id="KAH7331901.1"/>
    </source>
</evidence>
<feature type="signal peptide" evidence="2">
    <location>
        <begin position="1"/>
        <end position="17"/>
    </location>
</feature>
<evidence type="ECO:0000313" key="4">
    <source>
        <dbReference type="Proteomes" id="UP000825935"/>
    </source>
</evidence>
<accession>A0A8T2SHE2</accession>
<name>A0A8T2SHE2_CERRI</name>
<feature type="region of interest" description="Disordered" evidence="1">
    <location>
        <begin position="71"/>
        <end position="152"/>
    </location>
</feature>
<feature type="compositionally biased region" description="Basic residues" evidence="1">
    <location>
        <begin position="140"/>
        <end position="152"/>
    </location>
</feature>
<feature type="chain" id="PRO_5035755768" evidence="2">
    <location>
        <begin position="18"/>
        <end position="152"/>
    </location>
</feature>
<dbReference type="Proteomes" id="UP000825935">
    <property type="component" value="Chromosome 20"/>
</dbReference>
<sequence>MRCWPIAILFAILIVCCVPPLSDFRRPKFAFKNLGIAGDPDEPTLSHSPSVFLMQPNCFSDGELEKRYNGWRAMEQQSDDSERDMGNRRMRELHSVPRGPNPISNRIPANGYRASHNAASLSGGGAPPSPTSSSSSPSRHGPRSGRGPQRRH</sequence>
<dbReference type="AlphaFoldDB" id="A0A8T2SHE2"/>
<dbReference type="EMBL" id="CM035425">
    <property type="protein sequence ID" value="KAH7331901.1"/>
    <property type="molecule type" value="Genomic_DNA"/>
</dbReference>